<accession>A0A371AXW5</accession>
<dbReference type="GO" id="GO:0006535">
    <property type="term" value="P:cysteine biosynthetic process from serine"/>
    <property type="evidence" value="ECO:0007669"/>
    <property type="project" value="InterPro"/>
</dbReference>
<evidence type="ECO:0000256" key="1">
    <source>
        <dbReference type="ARBA" id="ARBA00004496"/>
    </source>
</evidence>
<evidence type="ECO:0000313" key="15">
    <source>
        <dbReference type="Proteomes" id="UP000255036"/>
    </source>
</evidence>
<dbReference type="GO" id="GO:0005737">
    <property type="term" value="C:cytoplasm"/>
    <property type="evidence" value="ECO:0007669"/>
    <property type="project" value="UniProtKB-SubCell"/>
</dbReference>
<evidence type="ECO:0000256" key="4">
    <source>
        <dbReference type="ARBA" id="ARBA00013266"/>
    </source>
</evidence>
<keyword evidence="10" id="KW-0198">Cysteine biosynthesis</keyword>
<dbReference type="UniPathway" id="UPA00136">
    <property type="reaction ID" value="UER00199"/>
</dbReference>
<evidence type="ECO:0000256" key="8">
    <source>
        <dbReference type="ARBA" id="ARBA00022679"/>
    </source>
</evidence>
<keyword evidence="11 13" id="KW-0012">Acyltransferase</keyword>
<dbReference type="FunFam" id="2.160.10.10:FF:000007">
    <property type="entry name" value="Serine acetyltransferase"/>
    <property type="match status" value="1"/>
</dbReference>
<dbReference type="InterPro" id="IPR053376">
    <property type="entry name" value="Serine_acetyltransferase"/>
</dbReference>
<dbReference type="Pfam" id="PF00132">
    <property type="entry name" value="Hexapep"/>
    <property type="match status" value="1"/>
</dbReference>
<dbReference type="FunFam" id="1.10.3130.10:FF:000003">
    <property type="entry name" value="Serine acetyltransferase"/>
    <property type="match status" value="1"/>
</dbReference>
<dbReference type="Gene3D" id="2.160.10.10">
    <property type="entry name" value="Hexapeptide repeat proteins"/>
    <property type="match status" value="1"/>
</dbReference>
<comment type="pathway">
    <text evidence="2">Amino-acid biosynthesis; L-cysteine biosynthesis; L-cysteine from L-serine: step 1/2.</text>
</comment>
<evidence type="ECO:0000256" key="3">
    <source>
        <dbReference type="ARBA" id="ARBA00007274"/>
    </source>
</evidence>
<evidence type="ECO:0000256" key="13">
    <source>
        <dbReference type="PIRNR" id="PIRNR000441"/>
    </source>
</evidence>
<dbReference type="CDD" id="cd03354">
    <property type="entry name" value="LbH_SAT"/>
    <property type="match status" value="1"/>
</dbReference>
<dbReference type="OrthoDB" id="9801456at2"/>
<dbReference type="NCBIfam" id="TIGR01172">
    <property type="entry name" value="cysE"/>
    <property type="match status" value="1"/>
</dbReference>
<organism evidence="14 15">
    <name type="scientific">Anaerosacchariphilus polymeriproducens</name>
    <dbReference type="NCBI Taxonomy" id="1812858"/>
    <lineage>
        <taxon>Bacteria</taxon>
        <taxon>Bacillati</taxon>
        <taxon>Bacillota</taxon>
        <taxon>Clostridia</taxon>
        <taxon>Lachnospirales</taxon>
        <taxon>Lachnospiraceae</taxon>
        <taxon>Anaerosacchariphilus</taxon>
    </lineage>
</organism>
<protein>
    <recommendedName>
        <fullName evidence="5 13">Serine acetyltransferase</fullName>
        <ecNumber evidence="4 13">2.3.1.30</ecNumber>
    </recommendedName>
</protein>
<keyword evidence="8 13" id="KW-0808">Transferase</keyword>
<dbReference type="InterPro" id="IPR011004">
    <property type="entry name" value="Trimer_LpxA-like_sf"/>
</dbReference>
<comment type="caution">
    <text evidence="14">The sequence shown here is derived from an EMBL/GenBank/DDBJ whole genome shotgun (WGS) entry which is preliminary data.</text>
</comment>
<dbReference type="EC" id="2.3.1.30" evidence="4 13"/>
<reference evidence="14 15" key="1">
    <citation type="submission" date="2018-07" db="EMBL/GenBank/DDBJ databases">
        <title>Anaerosacharophilus polymeroproducens gen. nov. sp. nov., an anaerobic bacterium isolated from salt field.</title>
        <authorList>
            <person name="Kim W."/>
            <person name="Yang S.-H."/>
            <person name="Oh J."/>
            <person name="Lee J.-H."/>
            <person name="Kwon K.K."/>
        </authorList>
    </citation>
    <scope>NUCLEOTIDE SEQUENCE [LARGE SCALE GENOMIC DNA]</scope>
    <source>
        <strain evidence="14 15">MCWD5</strain>
    </source>
</reference>
<dbReference type="Gene3D" id="1.10.3130.10">
    <property type="entry name" value="serine acetyltransferase, domain 1"/>
    <property type="match status" value="1"/>
</dbReference>
<evidence type="ECO:0000256" key="9">
    <source>
        <dbReference type="ARBA" id="ARBA00022737"/>
    </source>
</evidence>
<evidence type="ECO:0000256" key="11">
    <source>
        <dbReference type="ARBA" id="ARBA00023315"/>
    </source>
</evidence>
<dbReference type="InterPro" id="IPR042122">
    <property type="entry name" value="Ser_AcTrfase_N_sf"/>
</dbReference>
<dbReference type="PANTHER" id="PTHR42811">
    <property type="entry name" value="SERINE ACETYLTRANSFERASE"/>
    <property type="match status" value="1"/>
</dbReference>
<evidence type="ECO:0000256" key="7">
    <source>
        <dbReference type="ARBA" id="ARBA00022605"/>
    </source>
</evidence>
<evidence type="ECO:0000256" key="6">
    <source>
        <dbReference type="ARBA" id="ARBA00022490"/>
    </source>
</evidence>
<dbReference type="PROSITE" id="PS00101">
    <property type="entry name" value="HEXAPEP_TRANSFERASES"/>
    <property type="match status" value="1"/>
</dbReference>
<dbReference type="InterPro" id="IPR005881">
    <property type="entry name" value="Ser_O-AcTrfase"/>
</dbReference>
<comment type="similarity">
    <text evidence="3 13">Belongs to the transferase hexapeptide repeat family.</text>
</comment>
<dbReference type="NCBIfam" id="NF041874">
    <property type="entry name" value="EPS_EpsC"/>
    <property type="match status" value="1"/>
</dbReference>
<evidence type="ECO:0000256" key="10">
    <source>
        <dbReference type="ARBA" id="ARBA00023192"/>
    </source>
</evidence>
<sequence length="176" mass="18804">MFDNLKYDLNRVLEDDPAARTKLEVFILYPCIHALIAYRIANFLYRHKLFLIARVISQISRFFTGIEIHPGATIGKGLFIDHGMGVVIGETAIIGDNVTIYHGVTLGGTGKDKGKKRHPTVGNNVVIGAGAKVLGSIYVGDGAKIGANSVVLKDVVSQSTAVGAPAKNKIKINCCG</sequence>
<dbReference type="GO" id="GO:0009001">
    <property type="term" value="F:serine O-acetyltransferase activity"/>
    <property type="evidence" value="ECO:0007669"/>
    <property type="project" value="UniProtKB-EC"/>
</dbReference>
<dbReference type="Proteomes" id="UP000255036">
    <property type="component" value="Unassembled WGS sequence"/>
</dbReference>
<comment type="subcellular location">
    <subcellularLocation>
        <location evidence="1">Cytoplasm</location>
    </subcellularLocation>
</comment>
<dbReference type="EMBL" id="QRCT01000013">
    <property type="protein sequence ID" value="RDU24416.1"/>
    <property type="molecule type" value="Genomic_DNA"/>
</dbReference>
<keyword evidence="6" id="KW-0963">Cytoplasm</keyword>
<keyword evidence="15" id="KW-1185">Reference proteome</keyword>
<keyword evidence="9" id="KW-0677">Repeat</keyword>
<evidence type="ECO:0000313" key="14">
    <source>
        <dbReference type="EMBL" id="RDU24416.1"/>
    </source>
</evidence>
<comment type="catalytic activity">
    <reaction evidence="12 13">
        <text>L-serine + acetyl-CoA = O-acetyl-L-serine + CoA</text>
        <dbReference type="Rhea" id="RHEA:24560"/>
        <dbReference type="ChEBI" id="CHEBI:33384"/>
        <dbReference type="ChEBI" id="CHEBI:57287"/>
        <dbReference type="ChEBI" id="CHEBI:57288"/>
        <dbReference type="ChEBI" id="CHEBI:58340"/>
        <dbReference type="EC" id="2.3.1.30"/>
    </reaction>
</comment>
<proteinExistence type="inferred from homology"/>
<dbReference type="SUPFAM" id="SSF51161">
    <property type="entry name" value="Trimeric LpxA-like enzymes"/>
    <property type="match status" value="1"/>
</dbReference>
<name>A0A371AXW5_9FIRM</name>
<dbReference type="InterPro" id="IPR018357">
    <property type="entry name" value="Hexapep_transf_CS"/>
</dbReference>
<keyword evidence="7" id="KW-0028">Amino-acid biosynthesis</keyword>
<evidence type="ECO:0000256" key="5">
    <source>
        <dbReference type="ARBA" id="ARBA00018522"/>
    </source>
</evidence>
<gene>
    <name evidence="14" type="primary">cysE</name>
    <name evidence="14" type="ORF">DWV06_05355</name>
</gene>
<dbReference type="AlphaFoldDB" id="A0A371AXW5"/>
<evidence type="ECO:0000256" key="2">
    <source>
        <dbReference type="ARBA" id="ARBA00004876"/>
    </source>
</evidence>
<dbReference type="PIRSF" id="PIRSF000441">
    <property type="entry name" value="CysE"/>
    <property type="match status" value="1"/>
</dbReference>
<dbReference type="InterPro" id="IPR045304">
    <property type="entry name" value="LbH_SAT"/>
</dbReference>
<dbReference type="InterPro" id="IPR001451">
    <property type="entry name" value="Hexapep"/>
</dbReference>
<evidence type="ECO:0000256" key="12">
    <source>
        <dbReference type="ARBA" id="ARBA00049486"/>
    </source>
</evidence>